<gene>
    <name evidence="2" type="ORF">C1SCF055_LOCUS37872</name>
</gene>
<proteinExistence type="predicted"/>
<evidence type="ECO:0000313" key="3">
    <source>
        <dbReference type="EMBL" id="CAL1166221.1"/>
    </source>
</evidence>
<accession>A0A9P1DMH2</accession>
<keyword evidence="4" id="KW-1185">Reference proteome</keyword>
<dbReference type="Proteomes" id="UP001152797">
    <property type="component" value="Unassembled WGS sequence"/>
</dbReference>
<organism evidence="2">
    <name type="scientific">Cladocopium goreaui</name>
    <dbReference type="NCBI Taxonomy" id="2562237"/>
    <lineage>
        <taxon>Eukaryota</taxon>
        <taxon>Sar</taxon>
        <taxon>Alveolata</taxon>
        <taxon>Dinophyceae</taxon>
        <taxon>Suessiales</taxon>
        <taxon>Symbiodiniaceae</taxon>
        <taxon>Cladocopium</taxon>
    </lineage>
</organism>
<feature type="region of interest" description="Disordered" evidence="1">
    <location>
        <begin position="152"/>
        <end position="174"/>
    </location>
</feature>
<protein>
    <submittedName>
        <fullName evidence="2">Uncharacterized protein</fullName>
    </submittedName>
</protein>
<feature type="compositionally biased region" description="Basic and acidic residues" evidence="1">
    <location>
        <begin position="159"/>
        <end position="169"/>
    </location>
</feature>
<name>A0A9P1DMH2_9DINO</name>
<reference evidence="2" key="1">
    <citation type="submission" date="2022-10" db="EMBL/GenBank/DDBJ databases">
        <authorList>
            <person name="Chen Y."/>
            <person name="Dougan E. K."/>
            <person name="Chan C."/>
            <person name="Rhodes N."/>
            <person name="Thang M."/>
        </authorList>
    </citation>
    <scope>NUCLEOTIDE SEQUENCE</scope>
</reference>
<evidence type="ECO:0000313" key="2">
    <source>
        <dbReference type="EMBL" id="CAI4012846.1"/>
    </source>
</evidence>
<evidence type="ECO:0000256" key="1">
    <source>
        <dbReference type="SAM" id="MobiDB-lite"/>
    </source>
</evidence>
<dbReference type="EMBL" id="CAMXCT030005613">
    <property type="protein sequence ID" value="CAL4800158.1"/>
    <property type="molecule type" value="Genomic_DNA"/>
</dbReference>
<dbReference type="EMBL" id="CAMXCT020005613">
    <property type="protein sequence ID" value="CAL1166221.1"/>
    <property type="molecule type" value="Genomic_DNA"/>
</dbReference>
<dbReference type="EMBL" id="CAMXCT010005613">
    <property type="protein sequence ID" value="CAI4012846.1"/>
    <property type="molecule type" value="Genomic_DNA"/>
</dbReference>
<reference evidence="3" key="2">
    <citation type="submission" date="2024-04" db="EMBL/GenBank/DDBJ databases">
        <authorList>
            <person name="Chen Y."/>
            <person name="Shah S."/>
            <person name="Dougan E. K."/>
            <person name="Thang M."/>
            <person name="Chan C."/>
        </authorList>
    </citation>
    <scope>NUCLEOTIDE SEQUENCE [LARGE SCALE GENOMIC DNA]</scope>
</reference>
<evidence type="ECO:0000313" key="4">
    <source>
        <dbReference type="Proteomes" id="UP001152797"/>
    </source>
</evidence>
<feature type="region of interest" description="Disordered" evidence="1">
    <location>
        <begin position="1"/>
        <end position="39"/>
    </location>
</feature>
<sequence length="227" mass="24507">MSVDVALSVEGQRAQHSAAPGAALPVGSDGEVGHGGDGGCELSELSELTELQQLEQECQERAAAVSRLWARVADLRRLERVAMAGADSERLSLLEKLRKDLLSTSEFRSLASELDHALPTPPGQSDAVVSEDVTVASLLLEITALRQLLEEETAAERSQQSRESREQRPAPRVPAPAVPLQVEQMPQARTNFPSAVAAGFRLAEGKGQVTRERKATRKKCLLNLTKI</sequence>
<comment type="caution">
    <text evidence="2">The sequence shown here is derived from an EMBL/GenBank/DDBJ whole genome shotgun (WGS) entry which is preliminary data.</text>
</comment>
<dbReference type="AlphaFoldDB" id="A0A9P1DMH2"/>